<evidence type="ECO:0000313" key="2">
    <source>
        <dbReference type="EMBL" id="CAL6022661.1"/>
    </source>
</evidence>
<evidence type="ECO:0000313" key="3">
    <source>
        <dbReference type="Proteomes" id="UP001642409"/>
    </source>
</evidence>
<reference evidence="1" key="1">
    <citation type="submission" date="2023-06" db="EMBL/GenBank/DDBJ databases">
        <authorList>
            <person name="Kurt Z."/>
        </authorList>
    </citation>
    <scope>NUCLEOTIDE SEQUENCE</scope>
</reference>
<dbReference type="EMBL" id="CAXDID020000091">
    <property type="protein sequence ID" value="CAL6022661.1"/>
    <property type="molecule type" value="Genomic_DNA"/>
</dbReference>
<dbReference type="AlphaFoldDB" id="A0AA86UV84"/>
<name>A0AA86UV84_9EUKA</name>
<proteinExistence type="predicted"/>
<protein>
    <submittedName>
        <fullName evidence="2">Hypothetical_protein</fullName>
    </submittedName>
</protein>
<dbReference type="EMBL" id="CATOUU010001118">
    <property type="protein sequence ID" value="CAI9973120.1"/>
    <property type="molecule type" value="Genomic_DNA"/>
</dbReference>
<accession>A0AA86UV84</accession>
<reference evidence="2 3" key="2">
    <citation type="submission" date="2024-07" db="EMBL/GenBank/DDBJ databases">
        <authorList>
            <person name="Akdeniz Z."/>
        </authorList>
    </citation>
    <scope>NUCLEOTIDE SEQUENCE [LARGE SCALE GENOMIC DNA]</scope>
</reference>
<keyword evidence="3" id="KW-1185">Reference proteome</keyword>
<organism evidence="1">
    <name type="scientific">Hexamita inflata</name>
    <dbReference type="NCBI Taxonomy" id="28002"/>
    <lineage>
        <taxon>Eukaryota</taxon>
        <taxon>Metamonada</taxon>
        <taxon>Diplomonadida</taxon>
        <taxon>Hexamitidae</taxon>
        <taxon>Hexamitinae</taxon>
        <taxon>Hexamita</taxon>
    </lineage>
</organism>
<gene>
    <name evidence="2" type="ORF">HINF_LOCUS28758</name>
    <name evidence="1" type="ORF">HINF_LOCUS60765</name>
</gene>
<sequence length="136" mass="15218">MNVVLYTNVNIQKVSTDQSIINQQAIQQTTIGGIVSYQTQCIIQLQQIELTNCIMTTQSIARHALSAAIIAANNQGNMKPNIQLTDTQVKMQNIFILNTSISTSTLDFTYYTITSGIYASNRMVDMNLSMKQKLYK</sequence>
<dbReference type="Proteomes" id="UP001642409">
    <property type="component" value="Unassembled WGS sequence"/>
</dbReference>
<comment type="caution">
    <text evidence="1">The sequence shown here is derived from an EMBL/GenBank/DDBJ whole genome shotgun (WGS) entry which is preliminary data.</text>
</comment>
<evidence type="ECO:0000313" key="1">
    <source>
        <dbReference type="EMBL" id="CAI9973120.1"/>
    </source>
</evidence>